<evidence type="ECO:0000313" key="3">
    <source>
        <dbReference type="EMBL" id="EGP47658.1"/>
    </source>
</evidence>
<evidence type="ECO:0000256" key="2">
    <source>
        <dbReference type="SAM" id="SignalP"/>
    </source>
</evidence>
<sequence>MRHTIAVFVTILTCSAVLAPPAWSAPPENRGKPDHAGQGQGHGNGKNKGKDDDADVSITLSTAGISISTARGYAVQAGATGYGALPPGIRKNLARGKPLPPGIAKKMVPGPMLARLPVHAGYEWRVAGSDLILIAIATGVVADVLAGVFD</sequence>
<dbReference type="NCBIfam" id="NF040487">
    <property type="entry name" value="T3SS_CigR_fam"/>
    <property type="match status" value="1"/>
</dbReference>
<evidence type="ECO:0008006" key="5">
    <source>
        <dbReference type="Google" id="ProtNLM"/>
    </source>
</evidence>
<protein>
    <recommendedName>
        <fullName evidence="5">Integral membrane protein</fullName>
    </recommendedName>
</protein>
<accession>F7SWG7</accession>
<keyword evidence="2" id="KW-0732">Signal</keyword>
<evidence type="ECO:0000256" key="1">
    <source>
        <dbReference type="SAM" id="MobiDB-lite"/>
    </source>
</evidence>
<organism evidence="3 4">
    <name type="scientific">Achromobacter insuavis AXX-A</name>
    <dbReference type="NCBI Taxonomy" id="1003200"/>
    <lineage>
        <taxon>Bacteria</taxon>
        <taxon>Pseudomonadati</taxon>
        <taxon>Pseudomonadota</taxon>
        <taxon>Betaproteobacteria</taxon>
        <taxon>Burkholderiales</taxon>
        <taxon>Alcaligenaceae</taxon>
        <taxon>Achromobacter</taxon>
    </lineage>
</organism>
<feature type="signal peptide" evidence="2">
    <location>
        <begin position="1"/>
        <end position="24"/>
    </location>
</feature>
<comment type="caution">
    <text evidence="3">The sequence shown here is derived from an EMBL/GenBank/DDBJ whole genome shotgun (WGS) entry which is preliminary data.</text>
</comment>
<dbReference type="Gene3D" id="3.10.450.160">
    <property type="entry name" value="inner membrane protein cigr"/>
    <property type="match status" value="1"/>
</dbReference>
<feature type="chain" id="PRO_5003368815" description="Integral membrane protein" evidence="2">
    <location>
        <begin position="25"/>
        <end position="150"/>
    </location>
</feature>
<evidence type="ECO:0000313" key="4">
    <source>
        <dbReference type="Proteomes" id="UP000004853"/>
    </source>
</evidence>
<dbReference type="Proteomes" id="UP000004853">
    <property type="component" value="Unassembled WGS sequence"/>
</dbReference>
<name>F7SWG7_9BURK</name>
<reference evidence="3 4" key="1">
    <citation type="submission" date="2011-06" db="EMBL/GenBank/DDBJ databases">
        <authorList>
            <person name="Bador J."/>
            <person name="Amoureux L."/>
            <person name="Neuwirth C."/>
        </authorList>
    </citation>
    <scope>NUCLEOTIDE SEQUENCE [LARGE SCALE GENOMIC DNA]</scope>
    <source>
        <strain evidence="3 4">AXX-A</strain>
    </source>
</reference>
<dbReference type="RefSeq" id="WP_006391067.1">
    <property type="nucleotide sequence ID" value="NZ_GL982453.1"/>
</dbReference>
<dbReference type="eggNOG" id="COG5455">
    <property type="taxonomic scope" value="Bacteria"/>
</dbReference>
<feature type="region of interest" description="Disordered" evidence="1">
    <location>
        <begin position="24"/>
        <end position="54"/>
    </location>
</feature>
<dbReference type="AlphaFoldDB" id="F7SWG7"/>
<dbReference type="EMBL" id="AFRQ01000030">
    <property type="protein sequence ID" value="EGP47658.1"/>
    <property type="molecule type" value="Genomic_DNA"/>
</dbReference>
<dbReference type="OrthoDB" id="6433631at2"/>
<dbReference type="PATRIC" id="fig|1003200.3.peg.986"/>
<dbReference type="HOGENOM" id="CLU_131505_0_0_4"/>
<proteinExistence type="predicted"/>
<gene>
    <name evidence="3" type="ORF">AXXA_05073</name>
</gene>